<keyword evidence="11" id="KW-1185">Reference proteome</keyword>
<evidence type="ECO:0000256" key="1">
    <source>
        <dbReference type="ARBA" id="ARBA00001971"/>
    </source>
</evidence>
<keyword evidence="5 8" id="KW-0560">Oxidoreductase</keyword>
<keyword evidence="7 8" id="KW-0503">Monooxygenase</keyword>
<accession>A0ABQ9JWJ3</accession>
<reference evidence="10" key="1">
    <citation type="journal article" date="2023" name="Insect Mol. Biol.">
        <title>Genome sequencing provides insights into the evolution of gene families encoding plant cell wall-degrading enzymes in longhorned beetles.</title>
        <authorList>
            <person name="Shin N.R."/>
            <person name="Okamura Y."/>
            <person name="Kirsch R."/>
            <person name="Pauchet Y."/>
        </authorList>
    </citation>
    <scope>NUCLEOTIDE SEQUENCE</scope>
    <source>
        <strain evidence="10">MMC_N1</strain>
    </source>
</reference>
<dbReference type="PRINTS" id="PR00385">
    <property type="entry name" value="P450"/>
</dbReference>
<sequence>MRNFCSRLSLLITKLLNFIAGDFTKQVFEEQRSIFEDDLNRTVTFDDLNQMRYLESVVKESMRLLPPVPLIGRMTNRDVQYKGNTIPAGTSIAIFIHGIHKDPDYFPDPEKFDPSRFLQNDGTNPYSYIPFSAGPRNCIGQKFAMLEMKSCLSNVIRKFELRPSVPEHKMIMTSNIIFKSENGVKLRFLKRG</sequence>
<proteinExistence type="inferred from homology"/>
<protein>
    <recommendedName>
        <fullName evidence="12">Cytochrome P450</fullName>
    </recommendedName>
</protein>
<dbReference type="InterPro" id="IPR017972">
    <property type="entry name" value="Cyt_P450_CS"/>
</dbReference>
<evidence type="ECO:0000256" key="7">
    <source>
        <dbReference type="ARBA" id="ARBA00023033"/>
    </source>
</evidence>
<keyword evidence="3 8" id="KW-0349">Heme</keyword>
<dbReference type="PANTHER" id="PTHR24291">
    <property type="entry name" value="CYTOCHROME P450 FAMILY 4"/>
    <property type="match status" value="1"/>
</dbReference>
<name>A0ABQ9JWJ3_9CUCU</name>
<dbReference type="PROSITE" id="PS00086">
    <property type="entry name" value="CYTOCHROME_P450"/>
    <property type="match status" value="1"/>
</dbReference>
<keyword evidence="6 8" id="KW-0408">Iron</keyword>
<evidence type="ECO:0000313" key="11">
    <source>
        <dbReference type="Proteomes" id="UP001162164"/>
    </source>
</evidence>
<dbReference type="InterPro" id="IPR050196">
    <property type="entry name" value="Cytochrome_P450_Monoox"/>
</dbReference>
<comment type="similarity">
    <text evidence="2 8">Belongs to the cytochrome P450 family.</text>
</comment>
<keyword evidence="9" id="KW-0732">Signal</keyword>
<dbReference type="EMBL" id="JAPWTJ010000169">
    <property type="protein sequence ID" value="KAJ8981728.1"/>
    <property type="molecule type" value="Genomic_DNA"/>
</dbReference>
<evidence type="ECO:0000256" key="4">
    <source>
        <dbReference type="ARBA" id="ARBA00022723"/>
    </source>
</evidence>
<evidence type="ECO:0000256" key="2">
    <source>
        <dbReference type="ARBA" id="ARBA00010617"/>
    </source>
</evidence>
<evidence type="ECO:0000256" key="5">
    <source>
        <dbReference type="ARBA" id="ARBA00023002"/>
    </source>
</evidence>
<evidence type="ECO:0008006" key="12">
    <source>
        <dbReference type="Google" id="ProtNLM"/>
    </source>
</evidence>
<feature type="signal peptide" evidence="9">
    <location>
        <begin position="1"/>
        <end position="21"/>
    </location>
</feature>
<dbReference type="InterPro" id="IPR002401">
    <property type="entry name" value="Cyt_P450_E_grp-I"/>
</dbReference>
<feature type="chain" id="PRO_5046773532" description="Cytochrome P450" evidence="9">
    <location>
        <begin position="22"/>
        <end position="192"/>
    </location>
</feature>
<dbReference type="InterPro" id="IPR036396">
    <property type="entry name" value="Cyt_P450_sf"/>
</dbReference>
<dbReference type="SUPFAM" id="SSF48264">
    <property type="entry name" value="Cytochrome P450"/>
    <property type="match status" value="1"/>
</dbReference>
<dbReference type="PANTHER" id="PTHR24291:SF187">
    <property type="entry name" value="CYTOCHROME P450 4AE1-RELATED"/>
    <property type="match status" value="1"/>
</dbReference>
<evidence type="ECO:0000256" key="3">
    <source>
        <dbReference type="ARBA" id="ARBA00022617"/>
    </source>
</evidence>
<dbReference type="PRINTS" id="PR00463">
    <property type="entry name" value="EP450I"/>
</dbReference>
<dbReference type="InterPro" id="IPR001128">
    <property type="entry name" value="Cyt_P450"/>
</dbReference>
<dbReference type="Gene3D" id="1.10.630.10">
    <property type="entry name" value="Cytochrome P450"/>
    <property type="match status" value="1"/>
</dbReference>
<gene>
    <name evidence="10" type="ORF">NQ317_003793</name>
</gene>
<keyword evidence="4 8" id="KW-0479">Metal-binding</keyword>
<organism evidence="10 11">
    <name type="scientific">Molorchus minor</name>
    <dbReference type="NCBI Taxonomy" id="1323400"/>
    <lineage>
        <taxon>Eukaryota</taxon>
        <taxon>Metazoa</taxon>
        <taxon>Ecdysozoa</taxon>
        <taxon>Arthropoda</taxon>
        <taxon>Hexapoda</taxon>
        <taxon>Insecta</taxon>
        <taxon>Pterygota</taxon>
        <taxon>Neoptera</taxon>
        <taxon>Endopterygota</taxon>
        <taxon>Coleoptera</taxon>
        <taxon>Polyphaga</taxon>
        <taxon>Cucujiformia</taxon>
        <taxon>Chrysomeloidea</taxon>
        <taxon>Cerambycidae</taxon>
        <taxon>Lamiinae</taxon>
        <taxon>Monochamini</taxon>
        <taxon>Molorchus</taxon>
    </lineage>
</organism>
<evidence type="ECO:0000256" key="8">
    <source>
        <dbReference type="RuleBase" id="RU000461"/>
    </source>
</evidence>
<evidence type="ECO:0000256" key="6">
    <source>
        <dbReference type="ARBA" id="ARBA00023004"/>
    </source>
</evidence>
<dbReference type="Pfam" id="PF00067">
    <property type="entry name" value="p450"/>
    <property type="match status" value="1"/>
</dbReference>
<comment type="caution">
    <text evidence="10">The sequence shown here is derived from an EMBL/GenBank/DDBJ whole genome shotgun (WGS) entry which is preliminary data.</text>
</comment>
<comment type="cofactor">
    <cofactor evidence="1">
        <name>heme</name>
        <dbReference type="ChEBI" id="CHEBI:30413"/>
    </cofactor>
</comment>
<dbReference type="Proteomes" id="UP001162164">
    <property type="component" value="Unassembled WGS sequence"/>
</dbReference>
<evidence type="ECO:0000256" key="9">
    <source>
        <dbReference type="SAM" id="SignalP"/>
    </source>
</evidence>
<evidence type="ECO:0000313" key="10">
    <source>
        <dbReference type="EMBL" id="KAJ8981728.1"/>
    </source>
</evidence>